<dbReference type="Pfam" id="PF00630">
    <property type="entry name" value="Filamin"/>
    <property type="match status" value="1"/>
</dbReference>
<evidence type="ECO:0000256" key="10">
    <source>
        <dbReference type="SAM" id="MobiDB-lite"/>
    </source>
</evidence>
<accession>A0ABS2YRD0</accession>
<sequence>MSRNENKRLYASDPPSQASGSGVNTRAKCSACRHFYCDPKILPCLHTFCAECIQQLEQFSIQGKTAETLPEESYLRDQPSVTILCPVCDSEVDLPPAGVQGLTTNHLAVNEVFLESLLNEDCELVCDLCSEGAAKKWCDVCCVNLCEFCCQAHRRQKKTASHTTVRLQDLNGSSRIVKPIMCLLHPAEEVRLFCETCDRPVCRDCVVTGHRDHACDYAANVIHKHGDSVRELLKNVQPHVGVLERALSDIECMQQSVEVRADAVAEEVRVFAEGYIKAIEKHRDGLLNQLEELRVQKRNQLHLQRVQLEQILADVKTGVDFTERLLTSGSDLEILMAKGVAVSRLKRLLEVGYNPHPAVDDGVCFLPQERAVQSGGFEVYGVIHTRAVEPTKCSIKGEGFQVGRQGHPSEFTVICKDSAGEQMAKGGETVRISIVHKEKKDCATKAAVQDNNDGTYRVSYTPQEAGTYTVWVCVTGQHIQGSPFVLVVRSKVRKHRGVFHCCTFCSSGGQKEARCGCGGKMPGGYQGCGHGHKGHPGKPHWSCCGNLTEVSECSGPTTGTNSSRSLFRTVAL</sequence>
<dbReference type="InterPro" id="IPR001841">
    <property type="entry name" value="Znf_RING"/>
</dbReference>
<dbReference type="InterPro" id="IPR013083">
    <property type="entry name" value="Znf_RING/FYVE/PHD"/>
</dbReference>
<dbReference type="EMBL" id="JAAWVQ010178228">
    <property type="protein sequence ID" value="MBN3288724.1"/>
    <property type="molecule type" value="Genomic_DNA"/>
</dbReference>
<dbReference type="SMART" id="SM00184">
    <property type="entry name" value="RING"/>
    <property type="match status" value="1"/>
</dbReference>
<dbReference type="Pfam" id="PF00643">
    <property type="entry name" value="zf-B_box"/>
    <property type="match status" value="1"/>
</dbReference>
<dbReference type="InterPro" id="IPR047153">
    <property type="entry name" value="TRIM45/56/19-like"/>
</dbReference>
<evidence type="ECO:0000256" key="6">
    <source>
        <dbReference type="ARBA" id="ARBA00022771"/>
    </source>
</evidence>
<keyword evidence="7" id="KW-0862">Zinc</keyword>
<evidence type="ECO:0000259" key="11">
    <source>
        <dbReference type="PROSITE" id="PS50089"/>
    </source>
</evidence>
<dbReference type="PANTHER" id="PTHR25462">
    <property type="entry name" value="BONUS, ISOFORM C-RELATED"/>
    <property type="match status" value="1"/>
</dbReference>
<comment type="catalytic activity">
    <reaction evidence="1">
        <text>S-ubiquitinyl-[E2 ubiquitin-conjugating enzyme]-L-cysteine + [acceptor protein]-L-lysine = [E2 ubiquitin-conjugating enzyme]-L-cysteine + N(6)-ubiquitinyl-[acceptor protein]-L-lysine.</text>
        <dbReference type="EC" id="2.3.2.27"/>
    </reaction>
</comment>
<dbReference type="PROSITE" id="PS00518">
    <property type="entry name" value="ZF_RING_1"/>
    <property type="match status" value="1"/>
</dbReference>
<feature type="compositionally biased region" description="Polar residues" evidence="10">
    <location>
        <begin position="14"/>
        <end position="23"/>
    </location>
</feature>
<name>A0ABS2YRD0_POLSP</name>
<evidence type="ECO:0000256" key="5">
    <source>
        <dbReference type="ARBA" id="ARBA00022737"/>
    </source>
</evidence>
<dbReference type="InterPro" id="IPR001298">
    <property type="entry name" value="Filamin/ABP280_rpt"/>
</dbReference>
<organism evidence="13 14">
    <name type="scientific">Polyodon spathula</name>
    <name type="common">North American paddlefish</name>
    <name type="synonym">Squalus spathula</name>
    <dbReference type="NCBI Taxonomy" id="7913"/>
    <lineage>
        <taxon>Eukaryota</taxon>
        <taxon>Metazoa</taxon>
        <taxon>Chordata</taxon>
        <taxon>Craniata</taxon>
        <taxon>Vertebrata</taxon>
        <taxon>Euteleostomi</taxon>
        <taxon>Actinopterygii</taxon>
        <taxon>Chondrostei</taxon>
        <taxon>Acipenseriformes</taxon>
        <taxon>Polyodontidae</taxon>
        <taxon>Polyodon</taxon>
    </lineage>
</organism>
<dbReference type="InterPro" id="IPR017868">
    <property type="entry name" value="Filamin/ABP280_repeat-like"/>
</dbReference>
<dbReference type="InterPro" id="IPR014756">
    <property type="entry name" value="Ig_E-set"/>
</dbReference>
<dbReference type="SMART" id="SM00557">
    <property type="entry name" value="IG_FLMN"/>
    <property type="match status" value="1"/>
</dbReference>
<dbReference type="InterPro" id="IPR018957">
    <property type="entry name" value="Znf_C3HC4_RING-type"/>
</dbReference>
<protein>
    <recommendedName>
        <fullName evidence="3">RING-type E3 ubiquitin transferase</fullName>
        <ecNumber evidence="3">2.3.2.27</ecNumber>
    </recommendedName>
</protein>
<dbReference type="InterPro" id="IPR000315">
    <property type="entry name" value="Znf_B-box"/>
</dbReference>
<keyword evidence="6 8" id="KW-0863">Zinc-finger</keyword>
<dbReference type="SMART" id="SM00502">
    <property type="entry name" value="BBC"/>
    <property type="match status" value="1"/>
</dbReference>
<keyword evidence="4" id="KW-0479">Metal-binding</keyword>
<dbReference type="SUPFAM" id="SSF81296">
    <property type="entry name" value="E set domains"/>
    <property type="match status" value="1"/>
</dbReference>
<dbReference type="EC" id="2.3.2.27" evidence="3"/>
<dbReference type="SMART" id="SM00336">
    <property type="entry name" value="BBOX"/>
    <property type="match status" value="2"/>
</dbReference>
<evidence type="ECO:0000256" key="7">
    <source>
        <dbReference type="ARBA" id="ARBA00022833"/>
    </source>
</evidence>
<dbReference type="Gene3D" id="2.60.40.10">
    <property type="entry name" value="Immunoglobulins"/>
    <property type="match status" value="1"/>
</dbReference>
<feature type="non-terminal residue" evidence="13">
    <location>
        <position position="1"/>
    </location>
</feature>
<dbReference type="PROSITE" id="PS50194">
    <property type="entry name" value="FILAMIN_REPEAT"/>
    <property type="match status" value="1"/>
</dbReference>
<dbReference type="CDD" id="cd19785">
    <property type="entry name" value="Bbox2_TRIM45_C-X"/>
    <property type="match status" value="1"/>
</dbReference>
<feature type="domain" description="B box-type" evidence="12">
    <location>
        <begin position="121"/>
        <end position="167"/>
    </location>
</feature>
<dbReference type="PROSITE" id="PS50119">
    <property type="entry name" value="ZF_BBOX"/>
    <property type="match status" value="2"/>
</dbReference>
<dbReference type="CDD" id="cd19809">
    <property type="entry name" value="Bbox1_TRIM45_C-X"/>
    <property type="match status" value="1"/>
</dbReference>
<keyword evidence="5" id="KW-0677">Repeat</keyword>
<reference evidence="13" key="1">
    <citation type="journal article" date="2021" name="Cell">
        <title>Tracing the genetic footprints of vertebrate landing in non-teleost ray-finned fishes.</title>
        <authorList>
            <person name="Bi X."/>
            <person name="Wang K."/>
            <person name="Yang L."/>
            <person name="Pan H."/>
            <person name="Jiang H."/>
            <person name="Wei Q."/>
            <person name="Fang M."/>
            <person name="Yu H."/>
            <person name="Zhu C."/>
            <person name="Cai Y."/>
            <person name="He Y."/>
            <person name="Gan X."/>
            <person name="Zeng H."/>
            <person name="Yu D."/>
            <person name="Zhu Y."/>
            <person name="Jiang H."/>
            <person name="Qiu Q."/>
            <person name="Yang H."/>
            <person name="Zhang Y.E."/>
            <person name="Wang W."/>
            <person name="Zhu M."/>
            <person name="He S."/>
            <person name="Zhang G."/>
        </authorList>
    </citation>
    <scope>NUCLEOTIDE SEQUENCE</scope>
    <source>
        <strain evidence="13">Pddl_001</strain>
    </source>
</reference>
<evidence type="ECO:0000256" key="3">
    <source>
        <dbReference type="ARBA" id="ARBA00012483"/>
    </source>
</evidence>
<dbReference type="SUPFAM" id="SSF57845">
    <property type="entry name" value="B-box zinc-binding domain"/>
    <property type="match status" value="1"/>
</dbReference>
<dbReference type="Gene3D" id="3.30.160.60">
    <property type="entry name" value="Classic Zinc Finger"/>
    <property type="match status" value="1"/>
</dbReference>
<feature type="compositionally biased region" description="Basic and acidic residues" evidence="10">
    <location>
        <begin position="1"/>
        <end position="10"/>
    </location>
</feature>
<comment type="similarity">
    <text evidence="2">Belongs to the TRIM/RBCC family.</text>
</comment>
<evidence type="ECO:0000256" key="8">
    <source>
        <dbReference type="PROSITE-ProRule" id="PRU00024"/>
    </source>
</evidence>
<feature type="domain" description="RING-type" evidence="11">
    <location>
        <begin position="29"/>
        <end position="89"/>
    </location>
</feature>
<comment type="caution">
    <text evidence="13">The sequence shown here is derived from an EMBL/GenBank/DDBJ whole genome shotgun (WGS) entry which is preliminary data.</text>
</comment>
<feature type="domain" description="B box-type" evidence="12">
    <location>
        <begin position="177"/>
        <end position="213"/>
    </location>
</feature>
<evidence type="ECO:0000313" key="13">
    <source>
        <dbReference type="EMBL" id="MBN3288724.1"/>
    </source>
</evidence>
<evidence type="ECO:0000256" key="9">
    <source>
        <dbReference type="PROSITE-ProRule" id="PRU00087"/>
    </source>
</evidence>
<feature type="region of interest" description="Disordered" evidence="10">
    <location>
        <begin position="1"/>
        <end position="23"/>
    </location>
</feature>
<evidence type="ECO:0000259" key="12">
    <source>
        <dbReference type="PROSITE" id="PS50119"/>
    </source>
</evidence>
<evidence type="ECO:0000256" key="4">
    <source>
        <dbReference type="ARBA" id="ARBA00022723"/>
    </source>
</evidence>
<dbReference type="Pfam" id="PF00097">
    <property type="entry name" value="zf-C3HC4"/>
    <property type="match status" value="1"/>
</dbReference>
<evidence type="ECO:0000256" key="1">
    <source>
        <dbReference type="ARBA" id="ARBA00000900"/>
    </source>
</evidence>
<feature type="non-terminal residue" evidence="13">
    <location>
        <position position="572"/>
    </location>
</feature>
<dbReference type="InterPro" id="IPR003649">
    <property type="entry name" value="Bbox_C"/>
</dbReference>
<evidence type="ECO:0000313" key="14">
    <source>
        <dbReference type="Proteomes" id="UP001166093"/>
    </source>
</evidence>
<gene>
    <name evidence="13" type="primary">Trim45</name>
    <name evidence="13" type="ORF">GTO93_0018683</name>
</gene>
<dbReference type="PROSITE" id="PS50089">
    <property type="entry name" value="ZF_RING_2"/>
    <property type="match status" value="1"/>
</dbReference>
<evidence type="ECO:0000256" key="2">
    <source>
        <dbReference type="ARBA" id="ARBA00008518"/>
    </source>
</evidence>
<proteinExistence type="inferred from homology"/>
<keyword evidence="14" id="KW-1185">Reference proteome</keyword>
<dbReference type="Proteomes" id="UP001166093">
    <property type="component" value="Unassembled WGS sequence"/>
</dbReference>
<feature type="repeat" description="Filamin" evidence="9">
    <location>
        <begin position="385"/>
        <end position="488"/>
    </location>
</feature>
<dbReference type="PANTHER" id="PTHR25462:SF291">
    <property type="entry name" value="E3 UBIQUITIN-PROTEIN LIGASE TRIM45"/>
    <property type="match status" value="1"/>
</dbReference>
<dbReference type="InterPro" id="IPR013783">
    <property type="entry name" value="Ig-like_fold"/>
</dbReference>
<dbReference type="InterPro" id="IPR017907">
    <property type="entry name" value="Znf_RING_CS"/>
</dbReference>
<dbReference type="Gene3D" id="3.30.40.10">
    <property type="entry name" value="Zinc/RING finger domain, C3HC4 (zinc finger)"/>
    <property type="match status" value="1"/>
</dbReference>
<dbReference type="SUPFAM" id="SSF57850">
    <property type="entry name" value="RING/U-box"/>
    <property type="match status" value="1"/>
</dbReference>